<dbReference type="Pfam" id="PF26031">
    <property type="entry name" value="IREH1"/>
    <property type="match status" value="1"/>
</dbReference>
<accession>S8D8T4</accession>
<feature type="region of interest" description="Disordered" evidence="1">
    <location>
        <begin position="1"/>
        <end position="52"/>
    </location>
</feature>
<dbReference type="Proteomes" id="UP000015453">
    <property type="component" value="Unassembled WGS sequence"/>
</dbReference>
<protein>
    <recommendedName>
        <fullName evidence="2">IREH1/IRE-like N-terminal domain-containing protein</fullName>
    </recommendedName>
</protein>
<gene>
    <name evidence="3" type="ORF">M569_15694</name>
</gene>
<dbReference type="OrthoDB" id="162894at2759"/>
<sequence>MAMPGRSGGFAAESGIPTGLNRIKTRRERGDSWGEDSDHFDESSPGSGLPVSEFHVRRALSRGHGRLGRSKEGFHKGRKIAQWFESSFSKDSHRVLYDSPTGKATSSELGMPETEDYKSKICRMAIIYPSDSQIPADDLPKRLKSFSHGLDLKDGNQSSGTVRARSLNNLKELVQSLRSRFDAAKEVVDTELGSVSCELLQALQKDGDLTDDEYTIIKELYVLTQQCIDMSPLDFRTKCEIIVRDLTAKRQACQVEMMRLLFTRVLFILTRCTRLLHFVKDSEPTNESSLDKFRKCLERIPSIDMNLVSKGFAESEMECAPKQSDDAMKKMQGEGQLAFPNLEIGKCSEPLPEKPSVDFLNVLCDADLQTNQSTSADLSSGVMTLKINDMIDMEALNIQKGQCLDDSNSVICRICEEPVPTEHLEPHSYICAFAEKCFSKHLDVNDRLMIAAELLDHLAESCHSNNQETFGNTDILRAGILNSALHTEVYSPKCGDWRCKGMDGMLENLHEMDTACIEDSHLANLATVINHWLARPNVYSSPSSNGSMTSTSSTCSPSAGTSENFCADLFLLEQEDVKLVCQL</sequence>
<evidence type="ECO:0000313" key="4">
    <source>
        <dbReference type="Proteomes" id="UP000015453"/>
    </source>
</evidence>
<organism evidence="3 4">
    <name type="scientific">Genlisea aurea</name>
    <dbReference type="NCBI Taxonomy" id="192259"/>
    <lineage>
        <taxon>Eukaryota</taxon>
        <taxon>Viridiplantae</taxon>
        <taxon>Streptophyta</taxon>
        <taxon>Embryophyta</taxon>
        <taxon>Tracheophyta</taxon>
        <taxon>Spermatophyta</taxon>
        <taxon>Magnoliopsida</taxon>
        <taxon>eudicotyledons</taxon>
        <taxon>Gunneridae</taxon>
        <taxon>Pentapetalae</taxon>
        <taxon>asterids</taxon>
        <taxon>lamiids</taxon>
        <taxon>Lamiales</taxon>
        <taxon>Lentibulariaceae</taxon>
        <taxon>Genlisea</taxon>
    </lineage>
</organism>
<evidence type="ECO:0000313" key="3">
    <source>
        <dbReference type="EMBL" id="EPS59113.1"/>
    </source>
</evidence>
<name>S8D8T4_9LAMI</name>
<evidence type="ECO:0000259" key="2">
    <source>
        <dbReference type="Pfam" id="PF26031"/>
    </source>
</evidence>
<evidence type="ECO:0000256" key="1">
    <source>
        <dbReference type="SAM" id="MobiDB-lite"/>
    </source>
</evidence>
<feature type="compositionally biased region" description="Basic and acidic residues" evidence="1">
    <location>
        <begin position="28"/>
        <end position="42"/>
    </location>
</feature>
<proteinExistence type="predicted"/>
<comment type="caution">
    <text evidence="3">The sequence shown here is derived from an EMBL/GenBank/DDBJ whole genome shotgun (WGS) entry which is preliminary data.</text>
</comment>
<reference evidence="3 4" key="1">
    <citation type="journal article" date="2013" name="BMC Genomics">
        <title>The miniature genome of a carnivorous plant Genlisea aurea contains a low number of genes and short non-coding sequences.</title>
        <authorList>
            <person name="Leushkin E.V."/>
            <person name="Sutormin R.A."/>
            <person name="Nabieva E.R."/>
            <person name="Penin A.A."/>
            <person name="Kondrashov A.S."/>
            <person name="Logacheva M.D."/>
        </authorList>
    </citation>
    <scope>NUCLEOTIDE SEQUENCE [LARGE SCALE GENOMIC DNA]</scope>
</reference>
<keyword evidence="4" id="KW-1185">Reference proteome</keyword>
<feature type="domain" description="IREH1/IRE-like N-terminal" evidence="2">
    <location>
        <begin position="163"/>
        <end position="280"/>
    </location>
</feature>
<dbReference type="InterPro" id="IPR058783">
    <property type="entry name" value="IREH1/IRE-like_N"/>
</dbReference>
<feature type="non-terminal residue" evidence="3">
    <location>
        <position position="583"/>
    </location>
</feature>
<dbReference type="EMBL" id="AUSU01008628">
    <property type="protein sequence ID" value="EPS59113.1"/>
    <property type="molecule type" value="Genomic_DNA"/>
</dbReference>
<dbReference type="AlphaFoldDB" id="S8D8T4"/>